<dbReference type="Proteomes" id="UP000701853">
    <property type="component" value="Chromosome 5"/>
</dbReference>
<dbReference type="PROSITE" id="PS50103">
    <property type="entry name" value="ZF_C3H1"/>
    <property type="match status" value="2"/>
</dbReference>
<evidence type="ECO:0000259" key="3">
    <source>
        <dbReference type="PROSITE" id="PS50103"/>
    </source>
</evidence>
<feature type="compositionally biased region" description="Pro residues" evidence="2">
    <location>
        <begin position="74"/>
        <end position="84"/>
    </location>
</feature>
<dbReference type="OrthoDB" id="3247158at2759"/>
<feature type="compositionally biased region" description="Basic and acidic residues" evidence="2">
    <location>
        <begin position="455"/>
        <end position="465"/>
    </location>
</feature>
<feature type="compositionally biased region" description="Polar residues" evidence="2">
    <location>
        <begin position="690"/>
        <end position="715"/>
    </location>
</feature>
<keyword evidence="5" id="KW-1185">Reference proteome</keyword>
<dbReference type="PANTHER" id="PTHR46156:SF1">
    <property type="entry name" value="ZINC FINGER CCCH DOMAIN-CONTAINING PROTEIN 3"/>
    <property type="match status" value="1"/>
</dbReference>
<feature type="compositionally biased region" description="Basic and acidic residues" evidence="2">
    <location>
        <begin position="291"/>
        <end position="310"/>
    </location>
</feature>
<keyword evidence="1" id="KW-0479">Metal-binding</keyword>
<feature type="compositionally biased region" description="Low complexity" evidence="2">
    <location>
        <begin position="85"/>
        <end position="94"/>
    </location>
</feature>
<feature type="region of interest" description="Disordered" evidence="2">
    <location>
        <begin position="1339"/>
        <end position="1403"/>
    </location>
</feature>
<feature type="zinc finger region" description="C3H1-type" evidence="1">
    <location>
        <begin position="2048"/>
        <end position="2076"/>
    </location>
</feature>
<evidence type="ECO:0000313" key="5">
    <source>
        <dbReference type="Proteomes" id="UP000701853"/>
    </source>
</evidence>
<feature type="compositionally biased region" description="Basic and acidic residues" evidence="2">
    <location>
        <begin position="1527"/>
        <end position="1537"/>
    </location>
</feature>
<keyword evidence="1" id="KW-0863">Zinc-finger</keyword>
<dbReference type="GO" id="GO:0008270">
    <property type="term" value="F:zinc ion binding"/>
    <property type="evidence" value="ECO:0007669"/>
    <property type="project" value="UniProtKB-KW"/>
</dbReference>
<feature type="region of interest" description="Disordered" evidence="2">
    <location>
        <begin position="990"/>
        <end position="1026"/>
    </location>
</feature>
<sequence>MLNSQVRNIRRLKSNPADNGSSLLHPPPPPQPPQVRPFLSNSSSSPSSPPPQPLPPYQQSPTSLHPSRHHLPPQIRPPPPPPLPQQNQLQTYQPLPAPPPPLPRQQYSNHPPYNPHHPQYSSISNFNSNPKPTHVSHQFHDVPQRRLPEFDTRPDYWPENRVPRPHPVSNLDREALYHQFDRRPASPVIDRFMHDLEGTSRFRDLELNQREREGRVHNDRWISDRSSRDFGIVSIGFESNSNNSRFDHEATENIRWGSRLREPLIESGNDEINERDEMRVFSRKNDYCDPEAERFSDKGSGREGNHEFNRTPRKQIQKKSALLRIQKVKPSHRSREDERSHYLGYHNEGKTGTFRGKDSVLQSDHGMDEKKREGTPVELDVSFKSNSLVAKAIVTSSPAPNFDSNLMPRNTKIRKLTTFDMVSSSAQPNKGSESTAKLGGSTSAVKSGSGSVDSKQSEGKIKSSDTGKAQDGIRKPCSKGTKVFLRKGKVKKSPKVTVTEDAPNSDKKLRPLEGKGTIPCIGSKGDGGVETSSNSVNISVGENKVGGTVKSTVSDKTTATVGKSSSLKANKKKIIVRKVVKKVVSSPSNLGNSELAKKGDQLVKKDISIRRGSAIPVAEKCVLPLKMKVASASGDSVQGVDSECSPEESALILEDDKVNEVSKGTGSKKVSTDVDPGSSVSPKIKRKRNSSTVALNSSSQGETNVDQGSTNTVNSVPGLHIISNIKEDHTEKPNETITSGSFGVEDLNTRFYHNENNINYGSSRSEDIKAHGGIVDIGSSSVAMPISTGFDCGSSSSLEKNIVCDIGDANSGSRHVCTTPSSPVVEDRANGGLPEANCSVGSDKMPLLPCMEETYVSSGSIYGDCSNHDKRTTSTPDIVYVNTGERNHVIGHDLVLSLGFSGTGIPNAVESVECRDKYAANIHKRKVGISELDLSSSALASISAGSADVLTSANCVDSTICASEIDWNPAEPMVGAIGLLDVGLQHSRDKDSILQGSSSNNTSPEIGGSADGKSPEKKKRKISTSSSSLTSPVISQSVVVSDIFKSAAQIPSNFTDDLLQLEPEVKVSSTDDLHGEGIDLLHVNSSAAGPSEDVGSFSDACRGNPPKIDPSAFAESVAPSSPCLHPLELGGEQFSTGTPVSAISNHQSDAMDIEGDDRGKVLVDTSEEQNIISSEVTQCRIIPEHVSFGLDKRLTGIDAADENHLPLKDDLPSTSNSLISGVDANEVSATNSNDEAMPASDILCDVGSLSNLVLTTSTCKGHLLNSEEKTYDNEKLSYDKPVIEGSCNSSAHVSDPQHSKTILKSNDVIQTNQSSAGKSGLLPSYDSESTISLNFLSGETQGRKPQLSHVGPKSYPTRSSFVSSASKNAASSTKITKPRTWHRTDNSSAYSLSGNKPSLSANPMQRQMPTYIRKGNSLVRKPTPVPAPPQGSHSSSSSVYRLKSGIVDEVKKGTGPNNRADAVDLRTAGANTIFERPTTPPLSSVTKVPKHISNSSGECTSSPLADPSASDFNETTTNHPSSMEINDELKSPEDGPKTLETLNRNGSANNLEILNEQNESGLVPSNEKRVTYVKPKSNQLVATSDSDHTSIVDVDKNQSLSASSDGYYKKRKNQLIRTALESHMKQAVTSSDDISNSVREIAAKVISSRTFGKRRSNKVVAKTHKPSKFSLVWTPHSARLSNNDGSSLCYPKVRPQLFPWKRMAHKRSFKLNSVSSYSSSLSTIGRKMLLLRKRNTVYTRSINGFSIHKSKVLSVGGSSLKWSKSIERHSRKANEEATLAVAEAERKKREQNGTVSRTGKKGLSCHKVHGTEVRRGERIFRIGSVRYKMDSSRRSLQRISDDASSCSASQQSENSTKKSYVPRRLVIGNDEYVRIGNGNQLVRDPKKRTRVLASEKVRWSLHTARLRLVKKRKYCQFFTRFGKCNKDDGKCPYIHDPSKISVCTKFLKGLCSNPNCKLTHKVIPERMPDCSYFLQGVSFLNYAFLFLILDMQILTKLLAGLCTNENCPYRHVHVNPNASTCEGFLRGYCADGNEVVPYHLGNAILCRKKHSYVCPNFEATGSCPLGSTCKLHHPKNRSKAKKSKRSMEHNTARGRYFGIDISEPKRMVSERQQEVLEEDNICFDGKFSDYISLGVSEDEVGGLHQANCDETSFGDNDSTDLQSEDLDELIKPIRIMSECKITESFLVTESSSVALATSDSAAKILPQLNINAGDWPPNLVNNCNERSRRRR</sequence>
<feature type="region of interest" description="Disordered" evidence="2">
    <location>
        <begin position="656"/>
        <end position="716"/>
    </location>
</feature>
<feature type="compositionally biased region" description="Pro residues" evidence="2">
    <location>
        <begin position="25"/>
        <end position="35"/>
    </location>
</feature>
<accession>A0A8J6D3N9</accession>
<feature type="compositionally biased region" description="Polar residues" evidence="2">
    <location>
        <begin position="1510"/>
        <end position="1524"/>
    </location>
</feature>
<dbReference type="GO" id="GO:0005634">
    <property type="term" value="C:nucleus"/>
    <property type="evidence" value="ECO:0007669"/>
    <property type="project" value="TreeGrafter"/>
</dbReference>
<feature type="compositionally biased region" description="Low complexity" evidence="2">
    <location>
        <begin position="1842"/>
        <end position="1852"/>
    </location>
</feature>
<feature type="region of interest" description="Disordered" evidence="2">
    <location>
        <begin position="291"/>
        <end position="377"/>
    </location>
</feature>
<evidence type="ECO:0000256" key="1">
    <source>
        <dbReference type="PROSITE-ProRule" id="PRU00723"/>
    </source>
</evidence>
<feature type="compositionally biased region" description="Polar residues" evidence="2">
    <location>
        <begin position="422"/>
        <end position="454"/>
    </location>
</feature>
<feature type="region of interest" description="Disordered" evidence="2">
    <location>
        <begin position="422"/>
        <end position="535"/>
    </location>
</feature>
<dbReference type="PANTHER" id="PTHR46156">
    <property type="entry name" value="CCCH ZINGC FINGER"/>
    <property type="match status" value="1"/>
</dbReference>
<dbReference type="Gene3D" id="4.10.1000.10">
    <property type="entry name" value="Zinc finger, CCCH-type"/>
    <property type="match status" value="1"/>
</dbReference>
<feature type="compositionally biased region" description="Basic and acidic residues" evidence="2">
    <location>
        <begin position="365"/>
        <end position="375"/>
    </location>
</feature>
<gene>
    <name evidence="4" type="ORF">CXB51_011330</name>
</gene>
<evidence type="ECO:0000256" key="2">
    <source>
        <dbReference type="SAM" id="MobiDB-lite"/>
    </source>
</evidence>
<feature type="compositionally biased region" description="Polar residues" evidence="2">
    <location>
        <begin position="994"/>
        <end position="1004"/>
    </location>
</feature>
<comment type="caution">
    <text evidence="4">The sequence shown here is derived from an EMBL/GenBank/DDBJ whole genome shotgun (WGS) entry which is preliminary data.</text>
</comment>
<evidence type="ECO:0000313" key="4">
    <source>
        <dbReference type="EMBL" id="KAG8493866.1"/>
    </source>
</evidence>
<feature type="compositionally biased region" description="Basic residues" evidence="2">
    <location>
        <begin position="484"/>
        <end position="494"/>
    </location>
</feature>
<keyword evidence="1" id="KW-0862">Zinc</keyword>
<feature type="region of interest" description="Disordered" evidence="2">
    <location>
        <begin position="1"/>
        <end position="145"/>
    </location>
</feature>
<feature type="domain" description="C3H1-type" evidence="3">
    <location>
        <begin position="2048"/>
        <end position="2076"/>
    </location>
</feature>
<feature type="region of interest" description="Disordered" evidence="2">
    <location>
        <begin position="1838"/>
        <end position="1859"/>
    </location>
</feature>
<reference evidence="4 5" key="1">
    <citation type="journal article" date="2021" name="bioRxiv">
        <title>The Gossypium anomalum genome as a resource for cotton improvement and evolutionary analysis of hybrid incompatibility.</title>
        <authorList>
            <person name="Grover C.E."/>
            <person name="Yuan D."/>
            <person name="Arick M.A."/>
            <person name="Miller E.R."/>
            <person name="Hu G."/>
            <person name="Peterson D.G."/>
            <person name="Wendel J.F."/>
            <person name="Udall J.A."/>
        </authorList>
    </citation>
    <scope>NUCLEOTIDE SEQUENCE [LARGE SCALE GENOMIC DNA]</scope>
    <source>
        <strain evidence="4">JFW-Udall</strain>
        <tissue evidence="4">Leaf</tissue>
    </source>
</reference>
<proteinExistence type="predicted"/>
<feature type="compositionally biased region" description="Low complexity" evidence="2">
    <location>
        <begin position="104"/>
        <end position="122"/>
    </location>
</feature>
<dbReference type="InterPro" id="IPR000571">
    <property type="entry name" value="Znf_CCCH"/>
</dbReference>
<feature type="region of interest" description="Disordered" evidence="2">
    <location>
        <begin position="1473"/>
        <end position="1537"/>
    </location>
</feature>
<name>A0A8J6D3N9_9ROSI</name>
<feature type="region of interest" description="Disordered" evidence="2">
    <location>
        <begin position="1419"/>
        <end position="1441"/>
    </location>
</feature>
<dbReference type="Pfam" id="PF00642">
    <property type="entry name" value="zf-CCCH"/>
    <property type="match status" value="1"/>
</dbReference>
<feature type="compositionally biased region" description="Low complexity" evidence="2">
    <location>
        <begin position="37"/>
        <end position="46"/>
    </location>
</feature>
<feature type="compositionally biased region" description="Pro residues" evidence="2">
    <location>
        <begin position="47"/>
        <end position="58"/>
    </location>
</feature>
<feature type="compositionally biased region" description="Polar residues" evidence="2">
    <location>
        <begin position="1481"/>
        <end position="1503"/>
    </location>
</feature>
<dbReference type="SMART" id="SM00356">
    <property type="entry name" value="ZnF_C3H1"/>
    <property type="match status" value="4"/>
</dbReference>
<feature type="compositionally biased region" description="Low complexity" evidence="2">
    <location>
        <begin position="1359"/>
        <end position="1372"/>
    </location>
</feature>
<feature type="domain" description="C3H1-type" evidence="3">
    <location>
        <begin position="1910"/>
        <end position="1938"/>
    </location>
</feature>
<feature type="compositionally biased region" description="Basic and acidic residues" evidence="2">
    <location>
        <begin position="504"/>
        <end position="513"/>
    </location>
</feature>
<dbReference type="EMBL" id="JAHUZN010000005">
    <property type="protein sequence ID" value="KAG8493866.1"/>
    <property type="molecule type" value="Genomic_DNA"/>
</dbReference>
<feature type="compositionally biased region" description="Polar residues" evidence="2">
    <location>
        <begin position="1386"/>
        <end position="1403"/>
    </location>
</feature>
<feature type="zinc finger region" description="C3H1-type" evidence="1">
    <location>
        <begin position="1910"/>
        <end position="1938"/>
    </location>
</feature>
<protein>
    <recommendedName>
        <fullName evidence="3">C3H1-type domain-containing protein</fullName>
    </recommendedName>
</protein>
<organism evidence="4 5">
    <name type="scientific">Gossypium anomalum</name>
    <dbReference type="NCBI Taxonomy" id="47600"/>
    <lineage>
        <taxon>Eukaryota</taxon>
        <taxon>Viridiplantae</taxon>
        <taxon>Streptophyta</taxon>
        <taxon>Embryophyta</taxon>
        <taxon>Tracheophyta</taxon>
        <taxon>Spermatophyta</taxon>
        <taxon>Magnoliopsida</taxon>
        <taxon>eudicotyledons</taxon>
        <taxon>Gunneridae</taxon>
        <taxon>Pentapetalae</taxon>
        <taxon>rosids</taxon>
        <taxon>malvids</taxon>
        <taxon>Malvales</taxon>
        <taxon>Malvaceae</taxon>
        <taxon>Malvoideae</taxon>
        <taxon>Gossypium</taxon>
    </lineage>
</organism>
<feature type="region of interest" description="Disordered" evidence="2">
    <location>
        <begin position="1085"/>
        <end position="1108"/>
    </location>
</feature>